<gene>
    <name evidence="3" type="ORF">RJT34_27073</name>
</gene>
<dbReference type="Gene3D" id="1.20.1260.60">
    <property type="entry name" value="Vacuolar protein sorting-associated protein Ist1"/>
    <property type="match status" value="1"/>
</dbReference>
<name>A0AAN9FG44_CLITE</name>
<dbReference type="Proteomes" id="UP001359559">
    <property type="component" value="Unassembled WGS sequence"/>
</dbReference>
<dbReference type="FunFam" id="1.20.1260.60:FF:000002">
    <property type="entry name" value="Vacuolar protein sorting-associated protein IST1"/>
    <property type="match status" value="1"/>
</dbReference>
<feature type="compositionally biased region" description="Polar residues" evidence="2">
    <location>
        <begin position="183"/>
        <end position="195"/>
    </location>
</feature>
<dbReference type="AlphaFoldDB" id="A0AAN9FG44"/>
<evidence type="ECO:0000256" key="2">
    <source>
        <dbReference type="SAM" id="MobiDB-lite"/>
    </source>
</evidence>
<reference evidence="3 4" key="1">
    <citation type="submission" date="2024-01" db="EMBL/GenBank/DDBJ databases">
        <title>The genomes of 5 underutilized Papilionoideae crops provide insights into root nodulation and disease resistance.</title>
        <authorList>
            <person name="Yuan L."/>
        </authorList>
    </citation>
    <scope>NUCLEOTIDE SEQUENCE [LARGE SCALE GENOMIC DNA]</scope>
    <source>
        <strain evidence="3">LY-2023</strain>
        <tissue evidence="3">Leaf</tissue>
    </source>
</reference>
<feature type="region of interest" description="Disordered" evidence="2">
    <location>
        <begin position="183"/>
        <end position="268"/>
    </location>
</feature>
<comment type="similarity">
    <text evidence="1">Belongs to the IST1 family.</text>
</comment>
<accession>A0AAN9FG44</accession>
<dbReference type="PANTHER" id="PTHR12161">
    <property type="entry name" value="IST1 FAMILY MEMBER"/>
    <property type="match status" value="1"/>
</dbReference>
<keyword evidence="4" id="KW-1185">Reference proteome</keyword>
<comment type="caution">
    <text evidence="3">The sequence shown here is derived from an EMBL/GenBank/DDBJ whole genome shotgun (WGS) entry which is preliminary data.</text>
</comment>
<feature type="region of interest" description="Disordered" evidence="2">
    <location>
        <begin position="313"/>
        <end position="348"/>
    </location>
</feature>
<dbReference type="GO" id="GO:0015031">
    <property type="term" value="P:protein transport"/>
    <property type="evidence" value="ECO:0007669"/>
    <property type="project" value="InterPro"/>
</dbReference>
<evidence type="ECO:0000313" key="3">
    <source>
        <dbReference type="EMBL" id="KAK7271293.1"/>
    </source>
</evidence>
<dbReference type="InterPro" id="IPR005061">
    <property type="entry name" value="Ist1"/>
</dbReference>
<sequence length="569" mass="63557">MFDGLLGRGFAAKCKSLIKLTKNRIDVIRRKRKATEKFLKKDIADLLANGLDVNAYGRAEGLFVELTLSSCYDFVEQSCEFALKHLSVLQKVSGCPEECREAISSLMFAAARFSDLPELRELRQIFQERYETSLECYVNQEFAANLNSKCSTLEKKVRLMHDIASEFSIKWDSKAFELRMSKSSASPASAQGHNTFKSDHMTDYGEPAQGKDGSRRKPTGCSSQNKREKQSEGGSNLHGNWGTAMRVKESQDAATASKSPGHVGGFRLKNNVNEPLAVGGLSDVNNPERTIQKAETPRVKSFYNNAIPPPYVKPNSKLKNSMPGTNSVTSHIDTDGIPTYSLIEKPGAASTTDRIQLGMDDSEQDLQATRHARPSKQGRETELSTQEDATEVPVLKPKSIRRKHSKSRSIHDDASNEGAEVVGKIRSRRRDEQKRGLQILFDDERHKKDEEERIIDRLLIHYSNKPSIPMPEKARRKSKSRHANHIDDSTHESLKNGSRHGPDGTPEMATHPPRSVSLPHEQTEVVKVNKVYARAASLQPDRSNEARHVHPNLPDYEDLAARIAALRGT</sequence>
<evidence type="ECO:0008006" key="5">
    <source>
        <dbReference type="Google" id="ProtNLM"/>
    </source>
</evidence>
<feature type="region of interest" description="Disordered" evidence="2">
    <location>
        <begin position="367"/>
        <end position="432"/>
    </location>
</feature>
<evidence type="ECO:0000313" key="4">
    <source>
        <dbReference type="Proteomes" id="UP001359559"/>
    </source>
</evidence>
<feature type="compositionally biased region" description="Basic and acidic residues" evidence="2">
    <location>
        <begin position="484"/>
        <end position="494"/>
    </location>
</feature>
<dbReference type="InterPro" id="IPR042277">
    <property type="entry name" value="IST1-like"/>
</dbReference>
<feature type="compositionally biased region" description="Basic residues" evidence="2">
    <location>
        <begin position="398"/>
        <end position="408"/>
    </location>
</feature>
<protein>
    <recommendedName>
        <fullName evidence="5">Vacuolar protein sorting-associated protein Ist1</fullName>
    </recommendedName>
</protein>
<feature type="compositionally biased region" description="Basic residues" evidence="2">
    <location>
        <begin position="474"/>
        <end position="483"/>
    </location>
</feature>
<dbReference type="Pfam" id="PF03398">
    <property type="entry name" value="Ist1"/>
    <property type="match status" value="1"/>
</dbReference>
<dbReference type="EMBL" id="JAYKXN010000007">
    <property type="protein sequence ID" value="KAK7271293.1"/>
    <property type="molecule type" value="Genomic_DNA"/>
</dbReference>
<evidence type="ECO:0000256" key="1">
    <source>
        <dbReference type="ARBA" id="ARBA00005536"/>
    </source>
</evidence>
<proteinExistence type="inferred from homology"/>
<feature type="region of interest" description="Disordered" evidence="2">
    <location>
        <begin position="465"/>
        <end position="522"/>
    </location>
</feature>
<organism evidence="3 4">
    <name type="scientific">Clitoria ternatea</name>
    <name type="common">Butterfly pea</name>
    <dbReference type="NCBI Taxonomy" id="43366"/>
    <lineage>
        <taxon>Eukaryota</taxon>
        <taxon>Viridiplantae</taxon>
        <taxon>Streptophyta</taxon>
        <taxon>Embryophyta</taxon>
        <taxon>Tracheophyta</taxon>
        <taxon>Spermatophyta</taxon>
        <taxon>Magnoliopsida</taxon>
        <taxon>eudicotyledons</taxon>
        <taxon>Gunneridae</taxon>
        <taxon>Pentapetalae</taxon>
        <taxon>rosids</taxon>
        <taxon>fabids</taxon>
        <taxon>Fabales</taxon>
        <taxon>Fabaceae</taxon>
        <taxon>Papilionoideae</taxon>
        <taxon>50 kb inversion clade</taxon>
        <taxon>NPAAA clade</taxon>
        <taxon>indigoferoid/millettioid clade</taxon>
        <taxon>Phaseoleae</taxon>
        <taxon>Clitoria</taxon>
    </lineage>
</organism>
<feature type="compositionally biased region" description="Polar residues" evidence="2">
    <location>
        <begin position="317"/>
        <end position="331"/>
    </location>
</feature>
<dbReference type="PANTHER" id="PTHR12161:SF14">
    <property type="entry name" value="REGULATOR OF VPS4 ACTIVITY IN THE MVB PATHWAY PROTEIN"/>
    <property type="match status" value="1"/>
</dbReference>